<evidence type="ECO:0000313" key="1">
    <source>
        <dbReference type="EMBL" id="GMF21892.1"/>
    </source>
</evidence>
<protein>
    <submittedName>
        <fullName evidence="1">Unnamed protein product</fullName>
    </submittedName>
</protein>
<comment type="caution">
    <text evidence="1">The sequence shown here is derived from an EMBL/GenBank/DDBJ whole genome shotgun (WGS) entry which is preliminary data.</text>
</comment>
<proteinExistence type="predicted"/>
<dbReference type="OrthoDB" id="120097at2759"/>
<dbReference type="AlphaFoldDB" id="A0A9W6WXZ7"/>
<dbReference type="Proteomes" id="UP001165121">
    <property type="component" value="Unassembled WGS sequence"/>
</dbReference>
<accession>A0A9W6WXZ7</accession>
<name>A0A9W6WXZ7_9STRA</name>
<dbReference type="EMBL" id="BSXT01000239">
    <property type="protein sequence ID" value="GMF21892.1"/>
    <property type="molecule type" value="Genomic_DNA"/>
</dbReference>
<gene>
    <name evidence="1" type="ORF">Pfra01_000305700</name>
</gene>
<keyword evidence="2" id="KW-1185">Reference proteome</keyword>
<reference evidence="1" key="1">
    <citation type="submission" date="2023-04" db="EMBL/GenBank/DDBJ databases">
        <title>Phytophthora fragariaefolia NBRC 109709.</title>
        <authorList>
            <person name="Ichikawa N."/>
            <person name="Sato H."/>
            <person name="Tonouchi N."/>
        </authorList>
    </citation>
    <scope>NUCLEOTIDE SEQUENCE</scope>
    <source>
        <strain evidence="1">NBRC 109709</strain>
    </source>
</reference>
<evidence type="ECO:0000313" key="2">
    <source>
        <dbReference type="Proteomes" id="UP001165121"/>
    </source>
</evidence>
<sequence>MPSTRYIYADLDALNQDVCTYMRAHSKEFSGAALSEHYPISAYKLTELLSQPGGVTKYFHGSYYHLKLQDVEAFRASGWQMRAKSASKYRTLGDLPKPRCIPTDDDTGESKTLVLVAGKLAASVLHGVDRYFDAGWRVQCYCLRDKDAKVYNQLAADRPSHFQYTYLDSSVQRLIKDISADYDKMLPAKAAFREDAAKFFSGASTHPSESAVQLNYNLSSLYKHIYQLQEKRIGMEVDSEDQRTRQIDAMMHRIQHQKDVFEFQLSNQGEELKERLMGHRNTTTLLHHRHELFLDEYMKNGSTDVETALSHTGELSEQVKQDILYEYRRTRINKEFTRWRKGISNKCIPTAKINDQVTYASSTCLDIVDIFLKQNGIQSGITNWRSTLVVLIIHKATAWLSSASYGKDFVGVMTTSIAVVVIALSFVDVL</sequence>
<organism evidence="1 2">
    <name type="scientific">Phytophthora fragariaefolia</name>
    <dbReference type="NCBI Taxonomy" id="1490495"/>
    <lineage>
        <taxon>Eukaryota</taxon>
        <taxon>Sar</taxon>
        <taxon>Stramenopiles</taxon>
        <taxon>Oomycota</taxon>
        <taxon>Peronosporomycetes</taxon>
        <taxon>Peronosporales</taxon>
        <taxon>Peronosporaceae</taxon>
        <taxon>Phytophthora</taxon>
    </lineage>
</organism>